<keyword evidence="3" id="KW-1185">Reference proteome</keyword>
<feature type="region of interest" description="Disordered" evidence="1">
    <location>
        <begin position="511"/>
        <end position="603"/>
    </location>
</feature>
<feature type="compositionally biased region" description="Polar residues" evidence="1">
    <location>
        <begin position="396"/>
        <end position="409"/>
    </location>
</feature>
<dbReference type="AlphaFoldDB" id="A0AAG5CPV2"/>
<proteinExistence type="predicted"/>
<reference evidence="2" key="1">
    <citation type="submission" date="2024-04" db="UniProtKB">
        <authorList>
            <consortium name="EnsemblMetazoa"/>
        </authorList>
    </citation>
    <scope>IDENTIFICATION</scope>
    <source>
        <strain evidence="2">EBRO</strain>
    </source>
</reference>
<feature type="compositionally biased region" description="Basic residues" evidence="1">
    <location>
        <begin position="531"/>
        <end position="543"/>
    </location>
</feature>
<feature type="region of interest" description="Disordered" evidence="1">
    <location>
        <begin position="396"/>
        <end position="440"/>
    </location>
</feature>
<sequence length="603" mass="66782">MGALRRSNKIDKRTDFVYHGPDYQNFPACSLCLNYSPFLFYVTSFNAMDSLKGIVHPKMNIFCVECLPRESAHDKTAGRPFYDMECLFNSPEIVSLFRGYRYTNPYYSMYSGVDRIIITENAKISPSYKELMRNPFPKIVKMHKLAQLFDPVHRMRFERHSDVVAVFRALRAKHREILQFYEYASTAHLHDNYDVLANRSPLGVTRRVERRPPSDDSLSDVSSIVIALERNDLVHSEFSRVMAGTQELAESNINSQPVEPNISSQSLSSIRNNSNELMMAGTQELAESNINSQPVQPNISSQSLSSIRNNSNEVMMAGTQELAESNINSQPVQPNISSQSLSSIRDNSNEVIMAGTQESAESNINSQPVQPNISSQSLSSIRDNSNEVIMAGTQESAESNINSQPVQPNISSQSLSSIRDDSNEVMAGTKESAESNINSQPVQLNISSQSLSSIRDDSNEVMAGTKESAESNINSQPVQLNISSQSLSSMSGIPILSESIDDEVPAQMALAPIREPSVSSTSSSVNDITVRRRVVAPQRKGRVVYHDSQEAGPSGLQQQQQKGGNAEPNSKRRRTMQPPTNPSPSDFPLTLQGPKRYPRLHGG</sequence>
<dbReference type="Proteomes" id="UP000075880">
    <property type="component" value="Unassembled WGS sequence"/>
</dbReference>
<organism evidence="2 3">
    <name type="scientific">Anopheles atroparvus</name>
    <name type="common">European mosquito</name>
    <dbReference type="NCBI Taxonomy" id="41427"/>
    <lineage>
        <taxon>Eukaryota</taxon>
        <taxon>Metazoa</taxon>
        <taxon>Ecdysozoa</taxon>
        <taxon>Arthropoda</taxon>
        <taxon>Hexapoda</taxon>
        <taxon>Insecta</taxon>
        <taxon>Pterygota</taxon>
        <taxon>Neoptera</taxon>
        <taxon>Endopterygota</taxon>
        <taxon>Diptera</taxon>
        <taxon>Nematocera</taxon>
        <taxon>Culicoidea</taxon>
        <taxon>Culicidae</taxon>
        <taxon>Anophelinae</taxon>
        <taxon>Anopheles</taxon>
    </lineage>
</organism>
<accession>A0AAG5CPV2</accession>
<dbReference type="EnsemblMetazoa" id="ENSAATROPT000908">
    <property type="protein sequence ID" value="ENSAATROPP000865"/>
    <property type="gene ID" value="ENSAATROPG000728"/>
</dbReference>
<evidence type="ECO:0000313" key="2">
    <source>
        <dbReference type="EnsemblMetazoa" id="ENSAATROPP000865"/>
    </source>
</evidence>
<evidence type="ECO:0000313" key="3">
    <source>
        <dbReference type="Proteomes" id="UP000075880"/>
    </source>
</evidence>
<protein>
    <submittedName>
        <fullName evidence="2">Uncharacterized protein</fullName>
    </submittedName>
</protein>
<name>A0AAG5CPV2_ANOAO</name>
<evidence type="ECO:0000256" key="1">
    <source>
        <dbReference type="SAM" id="MobiDB-lite"/>
    </source>
</evidence>